<feature type="region of interest" description="Disordered" evidence="1">
    <location>
        <begin position="413"/>
        <end position="444"/>
    </location>
</feature>
<sequence>MVLILTEAVSFDLLAEEPVLCLFLRAGGGNNTLELAAYDVKVTTHLKFIAGPSDNNNVEADRRVLDQYDDPLVTTLRTGRVTMNVDDTSGATVNATALKMAFKSAAIGILLALMFSGVPAAEDDCKFHDEHLERAINSLIEKLPAERTETREEGSEPPEGFDIIEFKFLGLNSLRPFGPFLTFCRNGSRFVQFDLVNKRPLILVGTIKGNDSDTNELLTRALLVRFTAQFEVEGSGEDVKIHPTVNMPVSMVGLSMILKTVDKETKEDIGIILNTPKPHFLRTLWHGMLFRGAEGCDFSGIDLYQKIADIVKELPPEYSQPDRKPEEVIPGIFLGTIVYKGLENFRPYGPVFSYCRNGSRLVQIDLATDDRLMEAFMPWKTCGGQQGFIGTYANARVTVTFQGSLVIEQHYPTHDHGQRVAPSPWSERSDLSFTSSQDASDDSDDRRANLMWCTILAVLGIALVSVVGSLLVNASSLQADSFWATHPWLADEREEENREAMVAAREIVRFAARPMRVNVSLTRTTGRRRTPLTIRTTERPKKAAVKRVHRQPLSPVGPNHVCGRFFYTHCTVLNREAYYSAREGRCLLTTTDAVRVCNRSPNRFASLDACYNSCGRMRGPMADRCFEKTLFADCERQDVWRSWWVFSGEDCVQWSFPRGLCPDDSGSDVAMFANQSACVERCLMSKDIEKNKECRQPKAKSCTEEQLRFPYFADILASGRGHCVKATVENLLMHRCLIGANRFNTVNACQEACERR</sequence>
<dbReference type="VEuPathDB" id="VectorBase:RSAN_027702"/>
<organism evidence="2 3">
    <name type="scientific">Rhipicephalus sanguineus</name>
    <name type="common">Brown dog tick</name>
    <name type="synonym">Ixodes sanguineus</name>
    <dbReference type="NCBI Taxonomy" id="34632"/>
    <lineage>
        <taxon>Eukaryota</taxon>
        <taxon>Metazoa</taxon>
        <taxon>Ecdysozoa</taxon>
        <taxon>Arthropoda</taxon>
        <taxon>Chelicerata</taxon>
        <taxon>Arachnida</taxon>
        <taxon>Acari</taxon>
        <taxon>Parasitiformes</taxon>
        <taxon>Ixodida</taxon>
        <taxon>Ixodoidea</taxon>
        <taxon>Ixodidae</taxon>
        <taxon>Rhipicephalinae</taxon>
        <taxon>Rhipicephalus</taxon>
        <taxon>Rhipicephalus</taxon>
    </lineage>
</organism>
<keyword evidence="3" id="KW-1185">Reference proteome</keyword>
<dbReference type="VEuPathDB" id="VectorBase:RSAN_044270"/>
<protein>
    <submittedName>
        <fullName evidence="2">Uncharacterized protein</fullName>
    </submittedName>
</protein>
<evidence type="ECO:0000313" key="2">
    <source>
        <dbReference type="EMBL" id="KAH7972357.1"/>
    </source>
</evidence>
<evidence type="ECO:0000313" key="3">
    <source>
        <dbReference type="Proteomes" id="UP000821837"/>
    </source>
</evidence>
<comment type="caution">
    <text evidence="2">The sequence shown here is derived from an EMBL/GenBank/DDBJ whole genome shotgun (WGS) entry which is preliminary data.</text>
</comment>
<dbReference type="VEuPathDB" id="VectorBase:RSAN_031800"/>
<dbReference type="VEuPathDB" id="VectorBase:RSAN_033226"/>
<gene>
    <name evidence="2" type="ORF">HPB52_011315</name>
</gene>
<name>A0A9D4QAI4_RHISA</name>
<accession>A0A9D4QAI4</accession>
<reference evidence="2" key="2">
    <citation type="submission" date="2021-09" db="EMBL/GenBank/DDBJ databases">
        <authorList>
            <person name="Jia N."/>
            <person name="Wang J."/>
            <person name="Shi W."/>
            <person name="Du L."/>
            <person name="Sun Y."/>
            <person name="Zhan W."/>
            <person name="Jiang J."/>
            <person name="Wang Q."/>
            <person name="Zhang B."/>
            <person name="Ji P."/>
            <person name="Sakyi L.B."/>
            <person name="Cui X."/>
            <person name="Yuan T."/>
            <person name="Jiang B."/>
            <person name="Yang W."/>
            <person name="Lam T.T.-Y."/>
            <person name="Chang Q."/>
            <person name="Ding S."/>
            <person name="Wang X."/>
            <person name="Zhu J."/>
            <person name="Ruan X."/>
            <person name="Zhao L."/>
            <person name="Wei J."/>
            <person name="Que T."/>
            <person name="Du C."/>
            <person name="Cheng J."/>
            <person name="Dai P."/>
            <person name="Han X."/>
            <person name="Huang E."/>
            <person name="Gao Y."/>
            <person name="Liu J."/>
            <person name="Shao H."/>
            <person name="Ye R."/>
            <person name="Li L."/>
            <person name="Wei W."/>
            <person name="Wang X."/>
            <person name="Wang C."/>
            <person name="Huo Q."/>
            <person name="Li W."/>
            <person name="Guo W."/>
            <person name="Chen H."/>
            <person name="Chen S."/>
            <person name="Zhou L."/>
            <person name="Zhou L."/>
            <person name="Ni X."/>
            <person name="Tian J."/>
            <person name="Zhou Y."/>
            <person name="Sheng Y."/>
            <person name="Liu T."/>
            <person name="Pan Y."/>
            <person name="Xia L."/>
            <person name="Li J."/>
            <person name="Zhao F."/>
            <person name="Cao W."/>
        </authorList>
    </citation>
    <scope>NUCLEOTIDE SEQUENCE</scope>
    <source>
        <strain evidence="2">Rsan-2018</strain>
        <tissue evidence="2">Larvae</tissue>
    </source>
</reference>
<dbReference type="AlphaFoldDB" id="A0A9D4QAI4"/>
<reference evidence="2" key="1">
    <citation type="journal article" date="2020" name="Cell">
        <title>Large-Scale Comparative Analyses of Tick Genomes Elucidate Their Genetic Diversity and Vector Capacities.</title>
        <authorList>
            <consortium name="Tick Genome and Microbiome Consortium (TIGMIC)"/>
            <person name="Jia N."/>
            <person name="Wang J."/>
            <person name="Shi W."/>
            <person name="Du L."/>
            <person name="Sun Y."/>
            <person name="Zhan W."/>
            <person name="Jiang J.F."/>
            <person name="Wang Q."/>
            <person name="Zhang B."/>
            <person name="Ji P."/>
            <person name="Bell-Sakyi L."/>
            <person name="Cui X.M."/>
            <person name="Yuan T.T."/>
            <person name="Jiang B.G."/>
            <person name="Yang W.F."/>
            <person name="Lam T.T."/>
            <person name="Chang Q.C."/>
            <person name="Ding S.J."/>
            <person name="Wang X.J."/>
            <person name="Zhu J.G."/>
            <person name="Ruan X.D."/>
            <person name="Zhao L."/>
            <person name="Wei J.T."/>
            <person name="Ye R.Z."/>
            <person name="Que T.C."/>
            <person name="Du C.H."/>
            <person name="Zhou Y.H."/>
            <person name="Cheng J.X."/>
            <person name="Dai P.F."/>
            <person name="Guo W.B."/>
            <person name="Han X.H."/>
            <person name="Huang E.J."/>
            <person name="Li L.F."/>
            <person name="Wei W."/>
            <person name="Gao Y.C."/>
            <person name="Liu J.Z."/>
            <person name="Shao H.Z."/>
            <person name="Wang X."/>
            <person name="Wang C.C."/>
            <person name="Yang T.C."/>
            <person name="Huo Q.B."/>
            <person name="Li W."/>
            <person name="Chen H.Y."/>
            <person name="Chen S.E."/>
            <person name="Zhou L.G."/>
            <person name="Ni X.B."/>
            <person name="Tian J.H."/>
            <person name="Sheng Y."/>
            <person name="Liu T."/>
            <person name="Pan Y.S."/>
            <person name="Xia L.Y."/>
            <person name="Li J."/>
            <person name="Zhao F."/>
            <person name="Cao W.C."/>
        </authorList>
    </citation>
    <scope>NUCLEOTIDE SEQUENCE</scope>
    <source>
        <strain evidence="2">Rsan-2018</strain>
    </source>
</reference>
<dbReference type="EMBL" id="JABSTV010001247">
    <property type="protein sequence ID" value="KAH7972357.1"/>
    <property type="molecule type" value="Genomic_DNA"/>
</dbReference>
<dbReference type="Proteomes" id="UP000821837">
    <property type="component" value="Chromosome 11"/>
</dbReference>
<proteinExistence type="predicted"/>
<evidence type="ECO:0000256" key="1">
    <source>
        <dbReference type="SAM" id="MobiDB-lite"/>
    </source>
</evidence>